<name>A0A1G9VMM0_9FIRM</name>
<dbReference type="EMBL" id="FNHZ01000002">
    <property type="protein sequence ID" value="SDM73356.1"/>
    <property type="molecule type" value="Genomic_DNA"/>
</dbReference>
<evidence type="ECO:0000256" key="2">
    <source>
        <dbReference type="ARBA" id="ARBA00008316"/>
    </source>
</evidence>
<evidence type="ECO:0000256" key="1">
    <source>
        <dbReference type="ARBA" id="ARBA00004496"/>
    </source>
</evidence>
<dbReference type="GO" id="GO:0034618">
    <property type="term" value="F:arginine binding"/>
    <property type="evidence" value="ECO:0007669"/>
    <property type="project" value="InterPro"/>
</dbReference>
<dbReference type="NCBIfam" id="TIGR01529">
    <property type="entry name" value="argR_whole"/>
    <property type="match status" value="1"/>
</dbReference>
<dbReference type="InterPro" id="IPR036390">
    <property type="entry name" value="WH_DNA-bd_sf"/>
</dbReference>
<keyword evidence="3 7" id="KW-0963">Cytoplasm</keyword>
<dbReference type="Gene3D" id="3.30.1360.40">
    <property type="match status" value="1"/>
</dbReference>
<dbReference type="InterPro" id="IPR020900">
    <property type="entry name" value="Arg_repress_DNA-bd"/>
</dbReference>
<feature type="domain" description="Arginine repressor DNA-binding" evidence="9">
    <location>
        <begin position="2"/>
        <end position="67"/>
    </location>
</feature>
<dbReference type="InterPro" id="IPR020899">
    <property type="entry name" value="Arg_repress_C"/>
</dbReference>
<reference evidence="12" key="1">
    <citation type="submission" date="2016-10" db="EMBL/GenBank/DDBJ databases">
        <authorList>
            <person name="Varghese N."/>
            <person name="Submissions S."/>
        </authorList>
    </citation>
    <scope>NUCLEOTIDE SEQUENCE [LARGE SCALE GENOMIC DNA]</scope>
    <source>
        <strain evidence="12">M83</strain>
    </source>
</reference>
<comment type="similarity">
    <text evidence="2 7">Belongs to the ArgR family.</text>
</comment>
<organism evidence="11 12">
    <name type="scientific">Lachnospira pectinoschiza</name>
    <dbReference type="NCBI Taxonomy" id="28052"/>
    <lineage>
        <taxon>Bacteria</taxon>
        <taxon>Bacillati</taxon>
        <taxon>Bacillota</taxon>
        <taxon>Clostridia</taxon>
        <taxon>Lachnospirales</taxon>
        <taxon>Lachnospiraceae</taxon>
        <taxon>Lachnospira</taxon>
    </lineage>
</organism>
<comment type="pathway">
    <text evidence="7">Amino-acid biosynthesis; L-arginine biosynthesis [regulation].</text>
</comment>
<dbReference type="GO" id="GO:0003677">
    <property type="term" value="F:DNA binding"/>
    <property type="evidence" value="ECO:0007669"/>
    <property type="project" value="UniProtKB-KW"/>
</dbReference>
<dbReference type="OrthoDB" id="9807089at2"/>
<accession>A0A1G9VMM0</accession>
<comment type="subcellular location">
    <subcellularLocation>
        <location evidence="1 7">Cytoplasm</location>
    </subcellularLocation>
</comment>
<gene>
    <name evidence="7" type="primary">argR</name>
    <name evidence="11" type="ORF">SAMN05216544_1013</name>
</gene>
<keyword evidence="4 7" id="KW-0805">Transcription regulation</keyword>
<dbReference type="InterPro" id="IPR036251">
    <property type="entry name" value="Arg_repress_C_sf"/>
</dbReference>
<dbReference type="UniPathway" id="UPA00068"/>
<keyword evidence="7" id="KW-0678">Repressor</keyword>
<keyword evidence="12" id="KW-1185">Reference proteome</keyword>
<dbReference type="InterPro" id="IPR001669">
    <property type="entry name" value="Arg_repress"/>
</dbReference>
<evidence type="ECO:0000256" key="7">
    <source>
        <dbReference type="HAMAP-Rule" id="MF_00173"/>
    </source>
</evidence>
<sequence length="162" mass="17695">MKNARQQKIVELITSYDIATQDELAKALLDAGYNATQATISRDIRELNLTKVASGSKSQKYALPTNENVALNGRFEGVLRQGFLSCDVAQNILVVKTVSGMAMAVCAAFDALKWPEIVGAVAGDDTILCAIRTEKEALEVMSRIRKFVAEEPSHKDGNEDFE</sequence>
<evidence type="ECO:0000313" key="11">
    <source>
        <dbReference type="EMBL" id="SDM73356.1"/>
    </source>
</evidence>
<dbReference type="PANTHER" id="PTHR34471:SF1">
    <property type="entry name" value="ARGININE REPRESSOR"/>
    <property type="match status" value="1"/>
</dbReference>
<dbReference type="SUPFAM" id="SSF55252">
    <property type="entry name" value="C-terminal domain of arginine repressor"/>
    <property type="match status" value="1"/>
</dbReference>
<comment type="function">
    <text evidence="7">Regulates arginine biosynthesis genes.</text>
</comment>
<dbReference type="GO" id="GO:0003700">
    <property type="term" value="F:DNA-binding transcription factor activity"/>
    <property type="evidence" value="ECO:0007669"/>
    <property type="project" value="UniProtKB-UniRule"/>
</dbReference>
<dbReference type="GO" id="GO:0051259">
    <property type="term" value="P:protein complex oligomerization"/>
    <property type="evidence" value="ECO:0007669"/>
    <property type="project" value="InterPro"/>
</dbReference>
<dbReference type="Gene3D" id="1.10.10.10">
    <property type="entry name" value="Winged helix-like DNA-binding domain superfamily/Winged helix DNA-binding domain"/>
    <property type="match status" value="1"/>
</dbReference>
<dbReference type="SUPFAM" id="SSF46785">
    <property type="entry name" value="Winged helix' DNA-binding domain"/>
    <property type="match status" value="1"/>
</dbReference>
<evidence type="ECO:0000256" key="3">
    <source>
        <dbReference type="ARBA" id="ARBA00022490"/>
    </source>
</evidence>
<keyword evidence="7" id="KW-0055">Arginine biosynthesis</keyword>
<evidence type="ECO:0000259" key="10">
    <source>
        <dbReference type="Pfam" id="PF02863"/>
    </source>
</evidence>
<evidence type="ECO:0000256" key="6">
    <source>
        <dbReference type="ARBA" id="ARBA00023163"/>
    </source>
</evidence>
<evidence type="ECO:0000313" key="12">
    <source>
        <dbReference type="Proteomes" id="UP000187651"/>
    </source>
</evidence>
<dbReference type="InterPro" id="IPR036388">
    <property type="entry name" value="WH-like_DNA-bd_sf"/>
</dbReference>
<dbReference type="Pfam" id="PF01316">
    <property type="entry name" value="Arg_repressor"/>
    <property type="match status" value="1"/>
</dbReference>
<keyword evidence="5 7" id="KW-0238">DNA-binding</keyword>
<dbReference type="HAMAP" id="MF_00173">
    <property type="entry name" value="Arg_repressor"/>
    <property type="match status" value="1"/>
</dbReference>
<dbReference type="AlphaFoldDB" id="A0A1G9VMM0"/>
<evidence type="ECO:0000256" key="5">
    <source>
        <dbReference type="ARBA" id="ARBA00023125"/>
    </source>
</evidence>
<evidence type="ECO:0000256" key="4">
    <source>
        <dbReference type="ARBA" id="ARBA00023015"/>
    </source>
</evidence>
<dbReference type="PANTHER" id="PTHR34471">
    <property type="entry name" value="ARGININE REPRESSOR"/>
    <property type="match status" value="1"/>
</dbReference>
<dbReference type="Proteomes" id="UP000187651">
    <property type="component" value="Unassembled WGS sequence"/>
</dbReference>
<dbReference type="GO" id="GO:0006526">
    <property type="term" value="P:L-arginine biosynthetic process"/>
    <property type="evidence" value="ECO:0007669"/>
    <property type="project" value="UniProtKB-UniPathway"/>
</dbReference>
<evidence type="ECO:0000259" key="9">
    <source>
        <dbReference type="Pfam" id="PF01316"/>
    </source>
</evidence>
<protein>
    <recommendedName>
        <fullName evidence="7 8">Arginine repressor</fullName>
    </recommendedName>
</protein>
<keyword evidence="6 7" id="KW-0804">Transcription</keyword>
<dbReference type="GO" id="GO:1900079">
    <property type="term" value="P:regulation of arginine biosynthetic process"/>
    <property type="evidence" value="ECO:0007669"/>
    <property type="project" value="UniProtKB-UniRule"/>
</dbReference>
<dbReference type="Pfam" id="PF02863">
    <property type="entry name" value="Arg_repressor_C"/>
    <property type="match status" value="1"/>
</dbReference>
<proteinExistence type="inferred from homology"/>
<dbReference type="GO" id="GO:0005737">
    <property type="term" value="C:cytoplasm"/>
    <property type="evidence" value="ECO:0007669"/>
    <property type="project" value="UniProtKB-SubCell"/>
</dbReference>
<evidence type="ECO:0000256" key="8">
    <source>
        <dbReference type="NCBIfam" id="TIGR01529"/>
    </source>
</evidence>
<dbReference type="PRINTS" id="PR01467">
    <property type="entry name" value="ARGREPRESSOR"/>
</dbReference>
<keyword evidence="7" id="KW-0028">Amino-acid biosynthesis</keyword>
<feature type="domain" description="Arginine repressor C-terminal" evidence="10">
    <location>
        <begin position="79"/>
        <end position="145"/>
    </location>
</feature>
<dbReference type="RefSeq" id="WP_051195344.1">
    <property type="nucleotide sequence ID" value="NZ_FNHZ01000002.1"/>
</dbReference>